<reference evidence="22 23" key="1">
    <citation type="submission" date="2020-02" db="EMBL/GenBank/DDBJ databases">
        <title>Comparative genomics of sulfur disproportionating microorganisms.</title>
        <authorList>
            <person name="Ward L.M."/>
            <person name="Bertran E."/>
            <person name="Johnston D.T."/>
        </authorList>
    </citation>
    <scope>NUCLEOTIDE SEQUENCE [LARGE SCALE GENOMIC DNA]</scope>
    <source>
        <strain evidence="22 23">DSM 100025</strain>
    </source>
</reference>
<feature type="domain" description="Histidine kinase" evidence="21">
    <location>
        <begin position="269"/>
        <end position="464"/>
    </location>
</feature>
<keyword evidence="9" id="KW-0963">Cytoplasm</keyword>
<dbReference type="Gene3D" id="1.20.5.1930">
    <property type="match status" value="1"/>
</dbReference>
<dbReference type="GO" id="GO:0000155">
    <property type="term" value="F:phosphorelay sensor kinase activity"/>
    <property type="evidence" value="ECO:0007669"/>
    <property type="project" value="InterPro"/>
</dbReference>
<dbReference type="SUPFAM" id="SSF55874">
    <property type="entry name" value="ATPase domain of HSP90 chaperone/DNA topoisomerase II/histidine kinase"/>
    <property type="match status" value="1"/>
</dbReference>
<keyword evidence="14" id="KW-1133">Transmembrane helix</keyword>
<evidence type="ECO:0000313" key="22">
    <source>
        <dbReference type="EMBL" id="NDY41423.1"/>
    </source>
</evidence>
<evidence type="ECO:0000256" key="9">
    <source>
        <dbReference type="ARBA" id="ARBA00022490"/>
    </source>
</evidence>
<evidence type="ECO:0000256" key="13">
    <source>
        <dbReference type="ARBA" id="ARBA00022777"/>
    </source>
</evidence>
<keyword evidence="8" id="KW-0004">4Fe-4S</keyword>
<evidence type="ECO:0000256" key="8">
    <source>
        <dbReference type="ARBA" id="ARBA00022485"/>
    </source>
</evidence>
<dbReference type="InterPro" id="IPR000014">
    <property type="entry name" value="PAS"/>
</dbReference>
<dbReference type="PANTHER" id="PTHR24421:SF37">
    <property type="entry name" value="SENSOR HISTIDINE KINASE NARS"/>
    <property type="match status" value="1"/>
</dbReference>
<dbReference type="PRINTS" id="PR00344">
    <property type="entry name" value="BCTRLSENSOR"/>
</dbReference>
<keyword evidence="15" id="KW-0408">Iron</keyword>
<evidence type="ECO:0000256" key="20">
    <source>
        <dbReference type="ARBA" id="ARBA00030800"/>
    </source>
</evidence>
<evidence type="ECO:0000256" key="3">
    <source>
        <dbReference type="ARBA" id="ARBA00004496"/>
    </source>
</evidence>
<keyword evidence="11" id="KW-0812">Transmembrane</keyword>
<evidence type="ECO:0000256" key="19">
    <source>
        <dbReference type="ARBA" id="ARBA00024827"/>
    </source>
</evidence>
<comment type="caution">
    <text evidence="22">The sequence shown here is derived from an EMBL/GenBank/DDBJ whole genome shotgun (WGS) entry which is preliminary data.</text>
</comment>
<dbReference type="GO" id="GO:0005886">
    <property type="term" value="C:plasma membrane"/>
    <property type="evidence" value="ECO:0007669"/>
    <property type="project" value="UniProtKB-SubCell"/>
</dbReference>
<dbReference type="Pfam" id="PF02518">
    <property type="entry name" value="HATPase_c"/>
    <property type="match status" value="1"/>
</dbReference>
<keyword evidence="13" id="KW-0418">Kinase</keyword>
<name>A0A6N9TMX5_DISTH</name>
<accession>A0A6N9TMX5</accession>
<dbReference type="InterPro" id="IPR035965">
    <property type="entry name" value="PAS-like_dom_sf"/>
</dbReference>
<dbReference type="InterPro" id="IPR003594">
    <property type="entry name" value="HATPase_dom"/>
</dbReference>
<dbReference type="SMART" id="SM00387">
    <property type="entry name" value="HATPase_c"/>
    <property type="match status" value="1"/>
</dbReference>
<dbReference type="RefSeq" id="WP_163297584.1">
    <property type="nucleotide sequence ID" value="NZ_JAAGRR010000004.1"/>
</dbReference>
<comment type="cofactor">
    <cofactor evidence="2">
        <name>[4Fe-4S] cluster</name>
        <dbReference type="ChEBI" id="CHEBI:49883"/>
    </cofactor>
</comment>
<dbReference type="Gene3D" id="3.30.565.10">
    <property type="entry name" value="Histidine kinase-like ATPase, C-terminal domain"/>
    <property type="match status" value="1"/>
</dbReference>
<dbReference type="Proteomes" id="UP000469346">
    <property type="component" value="Unassembled WGS sequence"/>
</dbReference>
<dbReference type="CDD" id="cd00130">
    <property type="entry name" value="PAS"/>
    <property type="match status" value="1"/>
</dbReference>
<dbReference type="AlphaFoldDB" id="A0A6N9TMX5"/>
<dbReference type="InterPro" id="IPR050482">
    <property type="entry name" value="Sensor_HK_TwoCompSys"/>
</dbReference>
<evidence type="ECO:0000256" key="10">
    <source>
        <dbReference type="ARBA" id="ARBA00022679"/>
    </source>
</evidence>
<evidence type="ECO:0000256" key="5">
    <source>
        <dbReference type="ARBA" id="ARBA00012438"/>
    </source>
</evidence>
<dbReference type="GO" id="GO:0046872">
    <property type="term" value="F:metal ion binding"/>
    <property type="evidence" value="ECO:0007669"/>
    <property type="project" value="UniProtKB-KW"/>
</dbReference>
<keyword evidence="18" id="KW-0472">Membrane</keyword>
<dbReference type="EMBL" id="JAAGRR010000004">
    <property type="protein sequence ID" value="NDY41423.1"/>
    <property type="molecule type" value="Genomic_DNA"/>
</dbReference>
<evidence type="ECO:0000256" key="12">
    <source>
        <dbReference type="ARBA" id="ARBA00022723"/>
    </source>
</evidence>
<sequence>MTERDALFRAVADGLPDGLYVVRDGRLLFANPRFSQVFGLDPGRCLAGRDFLGEVYPDPSSAHFFRENHDRLLSGVSEEVAWGQPSRRRGGDPFWIEVRARRVAMGGGAAVMGVLHDATECKRISDVMAASQRTLSLLFDAMEDRVYVVGPGYRIAFANRRMQEDARADLAASPCYRACWGRTRPCPDCHPPGTLTPGGAFHWECRDRRSGAWFSVAELPVRMPGVEGPAKLVVARDISARKAMEERARALSRRLLTLQEAERRRLSRELHDDLGQRLNAVKIGLDMLHEDLGGAASPLGEQAARLREDVEGSIRAVRELSSGLRPAAVERLGLVEGLAEYCGKLSERHGLRVDFQTAGMAGVRVDEETAINLFRIVQEALHNVVKHAGARRVSVRMVATHPVLRLQVKDDGRGFDVAAASREARFGLGLAGMAERVDLLRGSFRVVSRPGGGTLVSVEVPFQPVRAVRRNGGERRGIQAADRPPGG</sequence>
<evidence type="ECO:0000256" key="18">
    <source>
        <dbReference type="ARBA" id="ARBA00023136"/>
    </source>
</evidence>
<dbReference type="SUPFAM" id="SSF55785">
    <property type="entry name" value="PYP-like sensor domain (PAS domain)"/>
    <property type="match status" value="2"/>
</dbReference>
<dbReference type="PROSITE" id="PS50109">
    <property type="entry name" value="HIS_KIN"/>
    <property type="match status" value="1"/>
</dbReference>
<evidence type="ECO:0000256" key="1">
    <source>
        <dbReference type="ARBA" id="ARBA00000085"/>
    </source>
</evidence>
<comment type="catalytic activity">
    <reaction evidence="1">
        <text>ATP + protein L-histidine = ADP + protein N-phospho-L-histidine.</text>
        <dbReference type="EC" id="2.7.13.3"/>
    </reaction>
</comment>
<evidence type="ECO:0000313" key="23">
    <source>
        <dbReference type="Proteomes" id="UP000469346"/>
    </source>
</evidence>
<dbReference type="InterPro" id="IPR011712">
    <property type="entry name" value="Sig_transdc_His_kin_sub3_dim/P"/>
</dbReference>
<keyword evidence="7" id="KW-1003">Cell membrane</keyword>
<dbReference type="Gene3D" id="3.30.450.20">
    <property type="entry name" value="PAS domain"/>
    <property type="match status" value="2"/>
</dbReference>
<keyword evidence="17" id="KW-0411">Iron-sulfur</keyword>
<evidence type="ECO:0000256" key="6">
    <source>
        <dbReference type="ARBA" id="ARBA00017322"/>
    </source>
</evidence>
<dbReference type="NCBIfam" id="TIGR00229">
    <property type="entry name" value="sensory_box"/>
    <property type="match status" value="1"/>
</dbReference>
<evidence type="ECO:0000256" key="17">
    <source>
        <dbReference type="ARBA" id="ARBA00023014"/>
    </source>
</evidence>
<evidence type="ECO:0000256" key="16">
    <source>
        <dbReference type="ARBA" id="ARBA00023012"/>
    </source>
</evidence>
<dbReference type="InterPro" id="IPR013656">
    <property type="entry name" value="PAS_4"/>
</dbReference>
<comment type="subcellular location">
    <subcellularLocation>
        <location evidence="4">Cell membrane</location>
        <topology evidence="4">Multi-pass membrane protein</topology>
    </subcellularLocation>
    <subcellularLocation>
        <location evidence="3">Cytoplasm</location>
    </subcellularLocation>
</comment>
<dbReference type="InterPro" id="IPR004358">
    <property type="entry name" value="Sig_transdc_His_kin-like_C"/>
</dbReference>
<evidence type="ECO:0000256" key="11">
    <source>
        <dbReference type="ARBA" id="ARBA00022692"/>
    </source>
</evidence>
<evidence type="ECO:0000256" key="4">
    <source>
        <dbReference type="ARBA" id="ARBA00004651"/>
    </source>
</evidence>
<dbReference type="GO" id="GO:0005737">
    <property type="term" value="C:cytoplasm"/>
    <property type="evidence" value="ECO:0007669"/>
    <property type="project" value="UniProtKB-SubCell"/>
</dbReference>
<evidence type="ECO:0000256" key="14">
    <source>
        <dbReference type="ARBA" id="ARBA00022989"/>
    </source>
</evidence>
<dbReference type="GO" id="GO:0051539">
    <property type="term" value="F:4 iron, 4 sulfur cluster binding"/>
    <property type="evidence" value="ECO:0007669"/>
    <property type="project" value="UniProtKB-KW"/>
</dbReference>
<evidence type="ECO:0000256" key="15">
    <source>
        <dbReference type="ARBA" id="ARBA00023004"/>
    </source>
</evidence>
<dbReference type="PANTHER" id="PTHR24421">
    <property type="entry name" value="NITRATE/NITRITE SENSOR PROTEIN NARX-RELATED"/>
    <property type="match status" value="1"/>
</dbReference>
<proteinExistence type="predicted"/>
<protein>
    <recommendedName>
        <fullName evidence="6">Oxygen sensor histidine kinase NreB</fullName>
        <ecNumber evidence="5">2.7.13.3</ecNumber>
    </recommendedName>
    <alternativeName>
        <fullName evidence="20">Nitrogen regulation protein B</fullName>
    </alternativeName>
</protein>
<keyword evidence="12" id="KW-0479">Metal-binding</keyword>
<keyword evidence="16" id="KW-0902">Two-component regulatory system</keyword>
<organism evidence="22 23">
    <name type="scientific">Dissulfurirhabdus thermomarina</name>
    <dbReference type="NCBI Taxonomy" id="1765737"/>
    <lineage>
        <taxon>Bacteria</taxon>
        <taxon>Deltaproteobacteria</taxon>
        <taxon>Dissulfurirhabdaceae</taxon>
        <taxon>Dissulfurirhabdus</taxon>
    </lineage>
</organism>
<dbReference type="CDD" id="cd16917">
    <property type="entry name" value="HATPase_UhpB-NarQ-NarX-like"/>
    <property type="match status" value="1"/>
</dbReference>
<dbReference type="InterPro" id="IPR005467">
    <property type="entry name" value="His_kinase_dom"/>
</dbReference>
<dbReference type="InterPro" id="IPR036890">
    <property type="entry name" value="HATPase_C_sf"/>
</dbReference>
<keyword evidence="23" id="KW-1185">Reference proteome</keyword>
<dbReference type="EC" id="2.7.13.3" evidence="5"/>
<comment type="function">
    <text evidence="19">Member of the two-component regulatory system NreB/NreC involved in the control of dissimilatory nitrate/nitrite reduction in response to oxygen. NreB functions as a direct oxygen sensor histidine kinase which is autophosphorylated, in the absence of oxygen, probably at the conserved histidine residue, and transfers its phosphate group probably to a conserved aspartate residue of NreC. NreB/NreC activates the expression of the nitrate (narGHJI) and nitrite (nir) reductase operons, as well as the putative nitrate transporter gene narT.</text>
</comment>
<dbReference type="Pfam" id="PF08448">
    <property type="entry name" value="PAS_4"/>
    <property type="match status" value="1"/>
</dbReference>
<evidence type="ECO:0000256" key="2">
    <source>
        <dbReference type="ARBA" id="ARBA00001966"/>
    </source>
</evidence>
<evidence type="ECO:0000256" key="7">
    <source>
        <dbReference type="ARBA" id="ARBA00022475"/>
    </source>
</evidence>
<dbReference type="GO" id="GO:0046983">
    <property type="term" value="F:protein dimerization activity"/>
    <property type="evidence" value="ECO:0007669"/>
    <property type="project" value="InterPro"/>
</dbReference>
<keyword evidence="10" id="KW-0808">Transferase</keyword>
<gene>
    <name evidence="22" type="ORF">G3N55_00965</name>
</gene>
<evidence type="ECO:0000259" key="21">
    <source>
        <dbReference type="PROSITE" id="PS50109"/>
    </source>
</evidence>
<dbReference type="Pfam" id="PF07730">
    <property type="entry name" value="HisKA_3"/>
    <property type="match status" value="1"/>
</dbReference>
<dbReference type="SMART" id="SM00091">
    <property type="entry name" value="PAS"/>
    <property type="match status" value="1"/>
</dbReference>